<dbReference type="AlphaFoldDB" id="A0AAV2CFX9"/>
<keyword evidence="3" id="KW-1185">Reference proteome</keyword>
<dbReference type="Proteomes" id="UP001497516">
    <property type="component" value="Chromosome 1"/>
</dbReference>
<organism evidence="2 3">
    <name type="scientific">Linum trigynum</name>
    <dbReference type="NCBI Taxonomy" id="586398"/>
    <lineage>
        <taxon>Eukaryota</taxon>
        <taxon>Viridiplantae</taxon>
        <taxon>Streptophyta</taxon>
        <taxon>Embryophyta</taxon>
        <taxon>Tracheophyta</taxon>
        <taxon>Spermatophyta</taxon>
        <taxon>Magnoliopsida</taxon>
        <taxon>eudicotyledons</taxon>
        <taxon>Gunneridae</taxon>
        <taxon>Pentapetalae</taxon>
        <taxon>rosids</taxon>
        <taxon>fabids</taxon>
        <taxon>Malpighiales</taxon>
        <taxon>Linaceae</taxon>
        <taxon>Linum</taxon>
    </lineage>
</organism>
<accession>A0AAV2CFX9</accession>
<dbReference type="EMBL" id="OZ034813">
    <property type="protein sequence ID" value="CAL1355312.1"/>
    <property type="molecule type" value="Genomic_DNA"/>
</dbReference>
<reference evidence="2 3" key="1">
    <citation type="submission" date="2024-04" db="EMBL/GenBank/DDBJ databases">
        <authorList>
            <person name="Fracassetti M."/>
        </authorList>
    </citation>
    <scope>NUCLEOTIDE SEQUENCE [LARGE SCALE GENOMIC DNA]</scope>
</reference>
<sequence>MAEHNPNSADEATPIKAMTNQRVFAEASNLNAVLIEEEKPELTAKEMRQLMAKQNEVIADMQKKMSKVIALMMSKEAMSTAHVAPTAPQQVAGEASESVPASELAPLSQQAPFESPAHEVQQVEPRARVDLSFLEQHLSPQYSPHPPQKNPPSTIKRGNHGRTPKRNATRPPNI</sequence>
<proteinExistence type="predicted"/>
<feature type="compositionally biased region" description="Basic residues" evidence="1">
    <location>
        <begin position="157"/>
        <end position="168"/>
    </location>
</feature>
<evidence type="ECO:0000313" key="2">
    <source>
        <dbReference type="EMBL" id="CAL1355312.1"/>
    </source>
</evidence>
<evidence type="ECO:0000313" key="3">
    <source>
        <dbReference type="Proteomes" id="UP001497516"/>
    </source>
</evidence>
<evidence type="ECO:0000256" key="1">
    <source>
        <dbReference type="SAM" id="MobiDB-lite"/>
    </source>
</evidence>
<name>A0AAV2CFX9_9ROSI</name>
<gene>
    <name evidence="2" type="ORF">LTRI10_LOCUS3081</name>
</gene>
<feature type="region of interest" description="Disordered" evidence="1">
    <location>
        <begin position="84"/>
        <end position="174"/>
    </location>
</feature>
<protein>
    <submittedName>
        <fullName evidence="2">Uncharacterized protein</fullName>
    </submittedName>
</protein>